<organism evidence="4 5">
    <name type="scientific">Marivirga atlantica</name>
    <dbReference type="NCBI Taxonomy" id="1548457"/>
    <lineage>
        <taxon>Bacteria</taxon>
        <taxon>Pseudomonadati</taxon>
        <taxon>Bacteroidota</taxon>
        <taxon>Cytophagia</taxon>
        <taxon>Cytophagales</taxon>
        <taxon>Marivirgaceae</taxon>
        <taxon>Marivirga</taxon>
    </lineage>
</organism>
<reference evidence="4" key="1">
    <citation type="submission" date="2021-01" db="EMBL/GenBank/DDBJ databases">
        <title>Marivirga sp. nov., isolated from intertidal surface sediments.</title>
        <authorList>
            <person name="Zhang M."/>
        </authorList>
    </citation>
    <scope>NUCLEOTIDE SEQUENCE</scope>
    <source>
        <strain evidence="4">SM1354</strain>
    </source>
</reference>
<evidence type="ECO:0000259" key="2">
    <source>
        <dbReference type="Pfam" id="PF00675"/>
    </source>
</evidence>
<evidence type="ECO:0000313" key="4">
    <source>
        <dbReference type="EMBL" id="MBL0766898.1"/>
    </source>
</evidence>
<name>A0A937AIP5_9BACT</name>
<evidence type="ECO:0000259" key="3">
    <source>
        <dbReference type="Pfam" id="PF05193"/>
    </source>
</evidence>
<feature type="domain" description="Peptidase M16 N-terminal" evidence="2">
    <location>
        <begin position="38"/>
        <end position="163"/>
    </location>
</feature>
<dbReference type="Pfam" id="PF05193">
    <property type="entry name" value="Peptidase_M16_C"/>
    <property type="match status" value="1"/>
</dbReference>
<feature type="coiled-coil region" evidence="1">
    <location>
        <begin position="320"/>
        <end position="347"/>
    </location>
</feature>
<dbReference type="InterPro" id="IPR011765">
    <property type="entry name" value="Pept_M16_N"/>
</dbReference>
<sequence>MLDRTQPPKSYLLDDLTLADVQLTELSSGVKLHILADDTNPVIKIDIFFPTGKCEENIAGAATLCGKLMMEGTLSYPSSELQETLDHYGAHADVAVGYDETTFSMVCLKEYFTTLLPLLKSVITEPLFDDKDFEKLKFQMIQKAKVNNGKNGYLATKALRKQLLKGSPYALVADENSLAEVSIDDVKSFYANNFSVKPQIIIAGEIDEDVESRIEDLFGILTFKDEFDNRDFKLDPNYETHEIKREGSVQASIRLASLSIDKSHPDYFKLAIANEMLGGFFGSRLMKNIREDKGYTYGIYSTIINYRGLSYHIIGADVKLDAVDDAINECRKELDNMQSSLVSEEELSTLKNYLLGKLAGNLDTIFSQSDNYKSKVSEGVDYQEYFDNYVKTIRSISAEDIREISAKYFSQEYCVVKVV</sequence>
<comment type="caution">
    <text evidence="4">The sequence shown here is derived from an EMBL/GenBank/DDBJ whole genome shotgun (WGS) entry which is preliminary data.</text>
</comment>
<dbReference type="Proteomes" id="UP000642920">
    <property type="component" value="Unassembled WGS sequence"/>
</dbReference>
<dbReference type="GO" id="GO:0046872">
    <property type="term" value="F:metal ion binding"/>
    <property type="evidence" value="ECO:0007669"/>
    <property type="project" value="InterPro"/>
</dbReference>
<dbReference type="Pfam" id="PF00675">
    <property type="entry name" value="Peptidase_M16"/>
    <property type="match status" value="1"/>
</dbReference>
<evidence type="ECO:0000256" key="1">
    <source>
        <dbReference type="SAM" id="Coils"/>
    </source>
</evidence>
<dbReference type="InterPro" id="IPR011249">
    <property type="entry name" value="Metalloenz_LuxS/M16"/>
</dbReference>
<dbReference type="SUPFAM" id="SSF63411">
    <property type="entry name" value="LuxS/MPP-like metallohydrolase"/>
    <property type="match status" value="2"/>
</dbReference>
<dbReference type="EMBL" id="JAERQG010000004">
    <property type="protein sequence ID" value="MBL0766898.1"/>
    <property type="molecule type" value="Genomic_DNA"/>
</dbReference>
<dbReference type="InterPro" id="IPR007863">
    <property type="entry name" value="Peptidase_M16_C"/>
</dbReference>
<dbReference type="PANTHER" id="PTHR11851:SF224">
    <property type="entry name" value="PROCESSING PROTEASE"/>
    <property type="match status" value="1"/>
</dbReference>
<dbReference type="InterPro" id="IPR050361">
    <property type="entry name" value="MPP/UQCRC_Complex"/>
</dbReference>
<dbReference type="RefSeq" id="WP_201923931.1">
    <property type="nucleotide sequence ID" value="NZ_JAERQG010000004.1"/>
</dbReference>
<dbReference type="Gene3D" id="3.30.830.10">
    <property type="entry name" value="Metalloenzyme, LuxS/M16 peptidase-like"/>
    <property type="match status" value="2"/>
</dbReference>
<evidence type="ECO:0000313" key="5">
    <source>
        <dbReference type="Proteomes" id="UP000642920"/>
    </source>
</evidence>
<keyword evidence="5" id="KW-1185">Reference proteome</keyword>
<dbReference type="AlphaFoldDB" id="A0A937AIP5"/>
<keyword evidence="1" id="KW-0175">Coiled coil</keyword>
<accession>A0A937AIP5</accession>
<protein>
    <submittedName>
        <fullName evidence="4">Insulinase family protein</fullName>
    </submittedName>
</protein>
<proteinExistence type="predicted"/>
<dbReference type="PANTHER" id="PTHR11851">
    <property type="entry name" value="METALLOPROTEASE"/>
    <property type="match status" value="1"/>
</dbReference>
<gene>
    <name evidence="4" type="ORF">JKP34_16645</name>
</gene>
<feature type="domain" description="Peptidase M16 C-terminal" evidence="3">
    <location>
        <begin position="181"/>
        <end position="353"/>
    </location>
</feature>